<reference evidence="4" key="1">
    <citation type="submission" date="2016-10" db="EMBL/GenBank/DDBJ databases">
        <authorList>
            <person name="Varghese N."/>
            <person name="Submissions S."/>
        </authorList>
    </citation>
    <scope>NUCLEOTIDE SEQUENCE [LARGE SCALE GENOMIC DNA]</scope>
    <source>
        <strain evidence="4">JCM 21621</strain>
    </source>
</reference>
<dbReference type="Gene3D" id="1.25.40.10">
    <property type="entry name" value="Tetratricopeptide repeat domain"/>
    <property type="match status" value="1"/>
</dbReference>
<dbReference type="InterPro" id="IPR011990">
    <property type="entry name" value="TPR-like_helical_dom_sf"/>
</dbReference>
<organism evidence="3 4">
    <name type="scientific">Pseudomonas jinjuensis</name>
    <dbReference type="NCBI Taxonomy" id="198616"/>
    <lineage>
        <taxon>Bacteria</taxon>
        <taxon>Pseudomonadati</taxon>
        <taxon>Pseudomonadota</taxon>
        <taxon>Gammaproteobacteria</taxon>
        <taxon>Pseudomonadales</taxon>
        <taxon>Pseudomonadaceae</taxon>
        <taxon>Pseudomonas</taxon>
    </lineage>
</organism>
<dbReference type="AlphaFoldDB" id="A0A1H0F7A5"/>
<dbReference type="Pfam" id="PF14559">
    <property type="entry name" value="TPR_19"/>
    <property type="match status" value="1"/>
</dbReference>
<dbReference type="Pfam" id="PF13529">
    <property type="entry name" value="Peptidase_C39_2"/>
    <property type="match status" value="1"/>
</dbReference>
<sequence length="321" mass="34819">MPALRPRGLAVVLAAALLGACARTPQLPPETSELPPRVELSDVQFFPQQEFQCGPAALATMLNQRGVRVTPRQLKERVYLPGRQGSLQVELVAAAREQGMLVYPLRPRLEDVLSEVAAGNPVLVLQNQGLDWLPMWHFAVVVGYDLDRKELVLRSGITKRLVIDFTSFDLTWVRSDRWAVVTVPTDRLPATAEPTPWLKAAHDLEETGRPALATQAYQSATRAWPDDPVGWFALANARYASGDLGEAEQALRHSVAARPDFAAAWYNLANVLGEKGCAVQAKEAGQCARQLAPLDSRFSTLPAAGAAGGGRCEVLPACPDS</sequence>
<protein>
    <submittedName>
        <fullName evidence="3">Tetratricopeptide repeat-containing protein</fullName>
    </submittedName>
</protein>
<proteinExistence type="predicted"/>
<dbReference type="STRING" id="198616.SAMN05216193_10685"/>
<feature type="signal peptide" evidence="1">
    <location>
        <begin position="1"/>
        <end position="22"/>
    </location>
</feature>
<dbReference type="SUPFAM" id="SSF48452">
    <property type="entry name" value="TPR-like"/>
    <property type="match status" value="1"/>
</dbReference>
<dbReference type="PROSITE" id="PS51257">
    <property type="entry name" value="PROKAR_LIPOPROTEIN"/>
    <property type="match status" value="1"/>
</dbReference>
<feature type="chain" id="PRO_5017448955" evidence="1">
    <location>
        <begin position="23"/>
        <end position="321"/>
    </location>
</feature>
<dbReference type="InterPro" id="IPR039563">
    <property type="entry name" value="Peptidase_C39_single_dom"/>
</dbReference>
<evidence type="ECO:0000313" key="3">
    <source>
        <dbReference type="EMBL" id="SDN90514.1"/>
    </source>
</evidence>
<dbReference type="RefSeq" id="WP_084310757.1">
    <property type="nucleotide sequence ID" value="NZ_FNIJ01000006.1"/>
</dbReference>
<dbReference type="NCBIfam" id="NF033920">
    <property type="entry name" value="C39_PA2778_fam"/>
    <property type="match status" value="1"/>
</dbReference>
<evidence type="ECO:0000259" key="2">
    <source>
        <dbReference type="Pfam" id="PF13529"/>
    </source>
</evidence>
<keyword evidence="1" id="KW-0732">Signal</keyword>
<dbReference type="OrthoDB" id="5611441at2"/>
<gene>
    <name evidence="3" type="ORF">SAMN05216193_10685</name>
</gene>
<dbReference type="EMBL" id="FNIJ01000006">
    <property type="protein sequence ID" value="SDN90514.1"/>
    <property type="molecule type" value="Genomic_DNA"/>
</dbReference>
<name>A0A1H0F7A5_9PSED</name>
<evidence type="ECO:0000313" key="4">
    <source>
        <dbReference type="Proteomes" id="UP000242957"/>
    </source>
</evidence>
<dbReference type="Proteomes" id="UP000242957">
    <property type="component" value="Unassembled WGS sequence"/>
</dbReference>
<dbReference type="SMART" id="SM00028">
    <property type="entry name" value="TPR"/>
    <property type="match status" value="3"/>
</dbReference>
<dbReference type="InterPro" id="IPR019734">
    <property type="entry name" value="TPR_rpt"/>
</dbReference>
<dbReference type="CDD" id="cd02549">
    <property type="entry name" value="Peptidase_C39A"/>
    <property type="match status" value="1"/>
</dbReference>
<dbReference type="Gene3D" id="3.90.70.10">
    <property type="entry name" value="Cysteine proteinases"/>
    <property type="match status" value="1"/>
</dbReference>
<evidence type="ECO:0000256" key="1">
    <source>
        <dbReference type="SAM" id="SignalP"/>
    </source>
</evidence>
<feature type="domain" description="Peptidase C39-like" evidence="2">
    <location>
        <begin position="42"/>
        <end position="151"/>
    </location>
</feature>
<accession>A0A1H0F7A5</accession>
<dbReference type="InterPro" id="IPR039564">
    <property type="entry name" value="Peptidase_C39-like"/>
</dbReference>
<keyword evidence="4" id="KW-1185">Reference proteome</keyword>